<dbReference type="PANTHER" id="PTHR43667">
    <property type="entry name" value="CYCLOPROPANE-FATTY-ACYL-PHOSPHOLIPID SYNTHASE"/>
    <property type="match status" value="1"/>
</dbReference>
<dbReference type="EMBL" id="LNIX01000001">
    <property type="protein sequence ID" value="OXA61863.1"/>
    <property type="molecule type" value="Genomic_DNA"/>
</dbReference>
<dbReference type="Pfam" id="PF02353">
    <property type="entry name" value="CMAS"/>
    <property type="match status" value="1"/>
</dbReference>
<keyword evidence="1" id="KW-0489">Methyltransferase</keyword>
<dbReference type="OrthoDB" id="8300214at2759"/>
<dbReference type="InterPro" id="IPR029063">
    <property type="entry name" value="SAM-dependent_MTases_sf"/>
</dbReference>
<proteinExistence type="predicted"/>
<gene>
    <name evidence="5" type="ORF">Fcan01_02380</name>
</gene>
<dbReference type="AlphaFoldDB" id="A0A226EW83"/>
<accession>A0A226EW83</accession>
<sequence>MHMLNYGSRWTQFSSQTLAVAVSWLSLKHRDNNELFVLQQSAEQQQTLSLLLFTEQIGKTFIVLLGVYQQFAPKMDLIRDVVYRVIVFSIRVYKYLEWLLIEYAEDFVEQHLNKIFKKAGIVLDGPKRYDPKINDKKEFYTRVVSNALLGLGEGYMEKIWDVEDLEEFAYQGLKHDLAKEYLGPVNKITNYMLLQAINLQTQKKSFEVGEQHYNLGNELFECMLDPTMQYSCGYWKDATNLEQAQLAKLNLIGEKLKLKPGMTVLDIGCGWGGLAKYLAENFGVSVVGCTISIEQAKLARERCEGLNVEIVVQDYRDIQEKFDRIVSVGMFEHVGPQNYPTFFEMTNRCLKDDGILLLHTIGVSHNNVPLTEPWFHKYIFRNAVLPYHTDIPKATDGLFILEDWHNMGHDYSLTLREWKKNFENNWEQLSMGKKVDEKFYRMWIYYLTISAACFRARKYQLWQIVMSKNGIEGGYQSVR</sequence>
<reference evidence="5 6" key="1">
    <citation type="submission" date="2015-12" db="EMBL/GenBank/DDBJ databases">
        <title>The genome of Folsomia candida.</title>
        <authorList>
            <person name="Faddeeva A."/>
            <person name="Derks M.F."/>
            <person name="Anvar Y."/>
            <person name="Smit S."/>
            <person name="Van Straalen N."/>
            <person name="Roelofs D."/>
        </authorList>
    </citation>
    <scope>NUCLEOTIDE SEQUENCE [LARGE SCALE GENOMIC DNA]</scope>
    <source>
        <strain evidence="5 6">VU population</strain>
        <tissue evidence="5">Whole body</tissue>
    </source>
</reference>
<name>A0A226EW83_FOLCA</name>
<dbReference type="NCBIfam" id="NF008686">
    <property type="entry name" value="PRK11705.1"/>
    <property type="match status" value="1"/>
</dbReference>
<keyword evidence="6" id="KW-1185">Reference proteome</keyword>
<dbReference type="GO" id="GO:0008168">
    <property type="term" value="F:methyltransferase activity"/>
    <property type="evidence" value="ECO:0007669"/>
    <property type="project" value="UniProtKB-KW"/>
</dbReference>
<organism evidence="5 6">
    <name type="scientific">Folsomia candida</name>
    <name type="common">Springtail</name>
    <dbReference type="NCBI Taxonomy" id="158441"/>
    <lineage>
        <taxon>Eukaryota</taxon>
        <taxon>Metazoa</taxon>
        <taxon>Ecdysozoa</taxon>
        <taxon>Arthropoda</taxon>
        <taxon>Hexapoda</taxon>
        <taxon>Collembola</taxon>
        <taxon>Entomobryomorpha</taxon>
        <taxon>Isotomoidea</taxon>
        <taxon>Isotomidae</taxon>
        <taxon>Proisotominae</taxon>
        <taxon>Folsomia</taxon>
    </lineage>
</organism>
<evidence type="ECO:0000256" key="2">
    <source>
        <dbReference type="ARBA" id="ARBA00022679"/>
    </source>
</evidence>
<keyword evidence="3" id="KW-0949">S-adenosyl-L-methionine</keyword>
<evidence type="ECO:0000256" key="4">
    <source>
        <dbReference type="ARBA" id="ARBA00023098"/>
    </source>
</evidence>
<dbReference type="OMA" id="CHMLTFV"/>
<dbReference type="SUPFAM" id="SSF53335">
    <property type="entry name" value="S-adenosyl-L-methionine-dependent methyltransferases"/>
    <property type="match status" value="1"/>
</dbReference>
<evidence type="ECO:0000313" key="5">
    <source>
        <dbReference type="EMBL" id="OXA61863.1"/>
    </source>
</evidence>
<dbReference type="PANTHER" id="PTHR43667:SF1">
    <property type="entry name" value="CYCLOPROPANE-FATTY-ACYL-PHOSPHOLIPID SYNTHASE"/>
    <property type="match status" value="1"/>
</dbReference>
<dbReference type="InterPro" id="IPR050723">
    <property type="entry name" value="CFA/CMAS"/>
</dbReference>
<dbReference type="CDD" id="cd02440">
    <property type="entry name" value="AdoMet_MTases"/>
    <property type="match status" value="1"/>
</dbReference>
<dbReference type="GO" id="GO:0032259">
    <property type="term" value="P:methylation"/>
    <property type="evidence" value="ECO:0007669"/>
    <property type="project" value="UniProtKB-KW"/>
</dbReference>
<comment type="caution">
    <text evidence="5">The sequence shown here is derived from an EMBL/GenBank/DDBJ whole genome shotgun (WGS) entry which is preliminary data.</text>
</comment>
<evidence type="ECO:0000256" key="1">
    <source>
        <dbReference type="ARBA" id="ARBA00022603"/>
    </source>
</evidence>
<keyword evidence="2" id="KW-0808">Transferase</keyword>
<dbReference type="Gene3D" id="3.40.50.150">
    <property type="entry name" value="Vaccinia Virus protein VP39"/>
    <property type="match status" value="1"/>
</dbReference>
<protein>
    <submittedName>
        <fullName evidence="5">Cyclopropane-fatty-acyl-phospholipid synthase</fullName>
    </submittedName>
</protein>
<keyword evidence="4" id="KW-0443">Lipid metabolism</keyword>
<dbReference type="Proteomes" id="UP000198287">
    <property type="component" value="Unassembled WGS sequence"/>
</dbReference>
<evidence type="ECO:0000256" key="3">
    <source>
        <dbReference type="ARBA" id="ARBA00022691"/>
    </source>
</evidence>
<evidence type="ECO:0000313" key="6">
    <source>
        <dbReference type="Proteomes" id="UP000198287"/>
    </source>
</evidence>
<dbReference type="GO" id="GO:0006629">
    <property type="term" value="P:lipid metabolic process"/>
    <property type="evidence" value="ECO:0007669"/>
    <property type="project" value="UniProtKB-KW"/>
</dbReference>